<comment type="caution">
    <text evidence="6">The sequence shown here is derived from an EMBL/GenBank/DDBJ whole genome shotgun (WGS) entry which is preliminary data.</text>
</comment>
<dbReference type="GO" id="GO:0004523">
    <property type="term" value="F:RNA-DNA hybrid ribonuclease activity"/>
    <property type="evidence" value="ECO:0007669"/>
    <property type="project" value="UniProtKB-EC"/>
</dbReference>
<dbReference type="InterPro" id="IPR011856">
    <property type="entry name" value="tRNA_endonuc-like_dom_sf"/>
</dbReference>
<dbReference type="HAMAP" id="MF_00048">
    <property type="entry name" value="UPF0102"/>
    <property type="match status" value="1"/>
</dbReference>
<proteinExistence type="inferred from homology"/>
<dbReference type="InterPro" id="IPR024567">
    <property type="entry name" value="RNase_HII/HIII_dom"/>
</dbReference>
<dbReference type="InterPro" id="IPR022898">
    <property type="entry name" value="RNase_HII"/>
</dbReference>
<dbReference type="PROSITE" id="PS51975">
    <property type="entry name" value="RNASE_H_2"/>
    <property type="match status" value="1"/>
</dbReference>
<dbReference type="GO" id="GO:0003723">
    <property type="term" value="F:RNA binding"/>
    <property type="evidence" value="ECO:0007669"/>
    <property type="project" value="UniProtKB-UniRule"/>
</dbReference>
<dbReference type="Proteomes" id="UP000505077">
    <property type="component" value="Unassembled WGS sequence"/>
</dbReference>
<reference evidence="6 7" key="1">
    <citation type="journal article" date="2020" name="ISME J.">
        <title>Parallel Reductive Genome Evolution in Desulfovibrio Ectosymbionts Independently Acquired by Trichonympha Protists in the Termite Gut.</title>
        <authorList>
            <person name="Takeuchi M."/>
            <person name="Kuwahara H."/>
            <person name="Murakami T."/>
            <person name="Takahashi K."/>
            <person name="Kajitani R."/>
            <person name="Toyoda A."/>
            <person name="Itoh T."/>
            <person name="Ohkuma M."/>
            <person name="Hongoh Y."/>
        </authorList>
    </citation>
    <scope>NUCLEOTIDE SEQUENCE [LARGE SCALE GENOMIC DNA]</scope>
    <source>
        <strain evidence="6">ZnDsv-02</strain>
    </source>
</reference>
<gene>
    <name evidence="6" type="primary">rnhB</name>
    <name evidence="6" type="ORF">ZNDK_0591</name>
</gene>
<evidence type="ECO:0000256" key="4">
    <source>
        <dbReference type="RuleBase" id="RU003515"/>
    </source>
</evidence>
<name>A0A6L2R5H5_9BACT</name>
<keyword evidence="4" id="KW-0378">Hydrolase</keyword>
<dbReference type="Gene3D" id="3.40.1350.10">
    <property type="match status" value="1"/>
</dbReference>
<organism evidence="6 7">
    <name type="scientific">Candidatus Desulfovibrio kirbyi</name>
    <dbReference type="NCBI Taxonomy" id="2696086"/>
    <lineage>
        <taxon>Bacteria</taxon>
        <taxon>Pseudomonadati</taxon>
        <taxon>Thermodesulfobacteriota</taxon>
        <taxon>Desulfovibrionia</taxon>
        <taxon>Desulfovibrionales</taxon>
        <taxon>Desulfovibrionaceae</taxon>
        <taxon>Desulfovibrio</taxon>
    </lineage>
</organism>
<comment type="function">
    <text evidence="4">Endonuclease that specifically degrades the RNA of RNA-DNA hybrids.</text>
</comment>
<dbReference type="SUPFAM" id="SSF52980">
    <property type="entry name" value="Restriction endonuclease-like"/>
    <property type="match status" value="1"/>
</dbReference>
<keyword evidence="4" id="KW-0540">Nuclease</keyword>
<dbReference type="AlphaFoldDB" id="A0A6L2R5H5"/>
<comment type="similarity">
    <text evidence="1 2">Belongs to the UPF0102 family.</text>
</comment>
<evidence type="ECO:0000259" key="5">
    <source>
        <dbReference type="PROSITE" id="PS51975"/>
    </source>
</evidence>
<dbReference type="EMBL" id="BLLL01000006">
    <property type="protein sequence ID" value="GFH62820.1"/>
    <property type="molecule type" value="Genomic_DNA"/>
</dbReference>
<feature type="domain" description="RNase H type-2" evidence="5">
    <location>
        <begin position="1"/>
        <end position="185"/>
    </location>
</feature>
<comment type="similarity">
    <text evidence="4">Belongs to the RNase HII family.</text>
</comment>
<dbReference type="InterPro" id="IPR011335">
    <property type="entry name" value="Restrct_endonuc-II-like"/>
</dbReference>
<evidence type="ECO:0000256" key="3">
    <source>
        <dbReference type="PROSITE-ProRule" id="PRU01319"/>
    </source>
</evidence>
<dbReference type="InterPro" id="IPR003509">
    <property type="entry name" value="UPF0102_YraN-like"/>
</dbReference>
<dbReference type="NCBIfam" id="NF000595">
    <property type="entry name" value="PRK00015.1-3"/>
    <property type="match status" value="1"/>
</dbReference>
<keyword evidence="4" id="KW-0255">Endonuclease</keyword>
<sequence length="314" mass="34592">MAAAVILPPEHGLTGLADSKVLSAGAREQLAPRIRAVAVAWGLGVVWAPRIDSINILQATFEAMCQAVRVLRHAPDSLLIDGNMTLPHAMLARAWQKASQPCPTQRAVVDGDRTVNAISAASILAKTFRDKLMQGLSRRWPGYGFEKHKGYGTKAHYEALQRLGPCPQHRLTFRGVSNKTPEPPHICLGKTGEDSATALLHQSGMCILARNWRKGRLELDIVCRDKDTIVFVEVKTRRAFGLSTPADAITPAKRRMVARAAQAWLAANKAWHLPCRFDVVCVVHNGQTFCAEHYQNAFDFPPTLGGRNTAWQPW</sequence>
<evidence type="ECO:0000256" key="2">
    <source>
        <dbReference type="HAMAP-Rule" id="MF_00048"/>
    </source>
</evidence>
<dbReference type="SUPFAM" id="SSF53098">
    <property type="entry name" value="Ribonuclease H-like"/>
    <property type="match status" value="1"/>
</dbReference>
<evidence type="ECO:0000256" key="1">
    <source>
        <dbReference type="ARBA" id="ARBA00006738"/>
    </source>
</evidence>
<protein>
    <recommendedName>
        <fullName evidence="2">UPF0102 protein ZNDK_0591</fullName>
    </recommendedName>
</protein>
<dbReference type="PANTHER" id="PTHR34039:SF1">
    <property type="entry name" value="UPF0102 PROTEIN YRAN"/>
    <property type="match status" value="1"/>
</dbReference>
<dbReference type="PANTHER" id="PTHR34039">
    <property type="entry name" value="UPF0102 PROTEIN YRAN"/>
    <property type="match status" value="1"/>
</dbReference>
<dbReference type="InterPro" id="IPR012337">
    <property type="entry name" value="RNaseH-like_sf"/>
</dbReference>
<dbReference type="InterPro" id="IPR036397">
    <property type="entry name" value="RNaseH_sf"/>
</dbReference>
<dbReference type="CDD" id="cd20736">
    <property type="entry name" value="PoNe_Nuclease"/>
    <property type="match status" value="1"/>
</dbReference>
<dbReference type="Pfam" id="PF02021">
    <property type="entry name" value="UPF0102"/>
    <property type="match status" value="1"/>
</dbReference>
<comment type="catalytic activity">
    <reaction evidence="4">
        <text>Endonucleolytic cleavage to 5'-phosphomonoester.</text>
        <dbReference type="EC" id="3.1.26.4"/>
    </reaction>
</comment>
<dbReference type="CDD" id="cd07182">
    <property type="entry name" value="RNase_HII_bacteria_HII_like"/>
    <property type="match status" value="1"/>
</dbReference>
<dbReference type="Pfam" id="PF01351">
    <property type="entry name" value="RNase_HII"/>
    <property type="match status" value="1"/>
</dbReference>
<comment type="caution">
    <text evidence="3">Lacks conserved residue(s) required for the propagation of feature annotation.</text>
</comment>
<evidence type="ECO:0000313" key="6">
    <source>
        <dbReference type="EMBL" id="GFH62820.1"/>
    </source>
</evidence>
<accession>A0A6L2R5H5</accession>
<evidence type="ECO:0000313" key="7">
    <source>
        <dbReference type="Proteomes" id="UP000505077"/>
    </source>
</evidence>
<dbReference type="Gene3D" id="3.30.420.10">
    <property type="entry name" value="Ribonuclease H-like superfamily/Ribonuclease H"/>
    <property type="match status" value="1"/>
</dbReference>